<dbReference type="KEGG" id="hir:HETIRDRAFT_314945"/>
<dbReference type="AlphaFoldDB" id="W4KAG5"/>
<feature type="zinc finger region" description="C3H1-type" evidence="4">
    <location>
        <begin position="8"/>
        <end position="34"/>
    </location>
</feature>
<proteinExistence type="predicted"/>
<keyword evidence="8" id="KW-1185">Reference proteome</keyword>
<feature type="region of interest" description="Disordered" evidence="5">
    <location>
        <begin position="155"/>
        <end position="182"/>
    </location>
</feature>
<dbReference type="HOGENOM" id="CLU_585337_0_0_1"/>
<dbReference type="PROSITE" id="PS50103">
    <property type="entry name" value="ZF_C3H1"/>
    <property type="match status" value="3"/>
</dbReference>
<evidence type="ECO:0000256" key="4">
    <source>
        <dbReference type="PROSITE-ProRule" id="PRU00723"/>
    </source>
</evidence>
<feature type="region of interest" description="Disordered" evidence="5">
    <location>
        <begin position="367"/>
        <end position="391"/>
    </location>
</feature>
<dbReference type="Pfam" id="PF14608">
    <property type="entry name" value="zf-CCCH_2"/>
    <property type="match status" value="3"/>
</dbReference>
<keyword evidence="1 4" id="KW-0479">Metal-binding</keyword>
<sequence length="467" mass="52205">MVRRYPYQVDRGLCKYRFRSTCPRDRCPFTHEPPNVQLPQNEWAGSGPNNAFESGRALGLVQDGAHLPNPYADLESVPRLGNFYKLFAEVQTINQDLQQLQALKSGEPTIHNGAGPYPHLWNAGLHMPAISSTQMPQRPGTRTKFPPVPSAPVAFKKPPPMHNSVAHLSTLPHPVTRSETSRESFQTFRMIKASLLKKANQGVDGLNPLSYKTSPCKHFTLLGRCPLGNACNFVHDPNWPWESPKIGGKKSTHCWAHVQGHCRVPDCPYQHPTDVSKFFKYTPCLLWPFCTTNDCPFTHPDRPRQHADQPILHNGTVYYPNLWSQPVQSSPAVFFPEPTPVQVHTGPEQDNTSNTLDQVDKLSLKSDSANDSLEQSGQDTPLTPTALHSTTSQEPFKVSLAKIAADILHDMSVTRLSYVDNHGANTEDRTEAFFKEKIYPGRNVSVPSYSMQSGVHTDTHPSQSFYL</sequence>
<feature type="zinc finger region" description="C3H1-type" evidence="4">
    <location>
        <begin position="248"/>
        <end position="274"/>
    </location>
</feature>
<accession>W4KAG5</accession>
<feature type="zinc finger region" description="C3H1-type" evidence="4">
    <location>
        <begin position="210"/>
        <end position="238"/>
    </location>
</feature>
<evidence type="ECO:0000256" key="1">
    <source>
        <dbReference type="ARBA" id="ARBA00022723"/>
    </source>
</evidence>
<dbReference type="InParanoid" id="W4KAG5"/>
<evidence type="ECO:0000256" key="3">
    <source>
        <dbReference type="ARBA" id="ARBA00022833"/>
    </source>
</evidence>
<dbReference type="GeneID" id="20670176"/>
<dbReference type="GO" id="GO:0008270">
    <property type="term" value="F:zinc ion binding"/>
    <property type="evidence" value="ECO:0007669"/>
    <property type="project" value="UniProtKB-KW"/>
</dbReference>
<dbReference type="RefSeq" id="XP_009545072.1">
    <property type="nucleotide sequence ID" value="XM_009546777.1"/>
</dbReference>
<keyword evidence="2 4" id="KW-0863">Zinc-finger</keyword>
<feature type="region of interest" description="Disordered" evidence="5">
    <location>
        <begin position="334"/>
        <end position="354"/>
    </location>
</feature>
<evidence type="ECO:0000313" key="8">
    <source>
        <dbReference type="Proteomes" id="UP000030671"/>
    </source>
</evidence>
<keyword evidence="3 4" id="KW-0862">Zinc</keyword>
<dbReference type="SMART" id="SM00356">
    <property type="entry name" value="ZnF_C3H1"/>
    <property type="match status" value="3"/>
</dbReference>
<dbReference type="OrthoDB" id="410307at2759"/>
<feature type="domain" description="C3H1-type" evidence="6">
    <location>
        <begin position="8"/>
        <end position="34"/>
    </location>
</feature>
<gene>
    <name evidence="7" type="ORF">HETIRDRAFT_314945</name>
</gene>
<name>W4KAG5_HETIT</name>
<organism evidence="7 8">
    <name type="scientific">Heterobasidion irregulare (strain TC 32-1)</name>
    <dbReference type="NCBI Taxonomy" id="747525"/>
    <lineage>
        <taxon>Eukaryota</taxon>
        <taxon>Fungi</taxon>
        <taxon>Dikarya</taxon>
        <taxon>Basidiomycota</taxon>
        <taxon>Agaricomycotina</taxon>
        <taxon>Agaricomycetes</taxon>
        <taxon>Russulales</taxon>
        <taxon>Bondarzewiaceae</taxon>
        <taxon>Heterobasidion</taxon>
        <taxon>Heterobasidion annosum species complex</taxon>
    </lineage>
</organism>
<evidence type="ECO:0000259" key="6">
    <source>
        <dbReference type="PROSITE" id="PS50103"/>
    </source>
</evidence>
<dbReference type="SUPFAM" id="SSF90229">
    <property type="entry name" value="CCCH zinc finger"/>
    <property type="match status" value="1"/>
</dbReference>
<dbReference type="InterPro" id="IPR036855">
    <property type="entry name" value="Znf_CCCH_sf"/>
</dbReference>
<dbReference type="STRING" id="747525.W4KAG5"/>
<evidence type="ECO:0000256" key="5">
    <source>
        <dbReference type="SAM" id="MobiDB-lite"/>
    </source>
</evidence>
<dbReference type="EMBL" id="KI925457">
    <property type="protein sequence ID" value="ETW82744.1"/>
    <property type="molecule type" value="Genomic_DNA"/>
</dbReference>
<dbReference type="eggNOG" id="ENOG502T25W">
    <property type="taxonomic scope" value="Eukaryota"/>
</dbReference>
<dbReference type="InterPro" id="IPR000571">
    <property type="entry name" value="Znf_CCCH"/>
</dbReference>
<evidence type="ECO:0000313" key="7">
    <source>
        <dbReference type="EMBL" id="ETW82744.1"/>
    </source>
</evidence>
<dbReference type="Proteomes" id="UP000030671">
    <property type="component" value="Unassembled WGS sequence"/>
</dbReference>
<dbReference type="Pfam" id="PF00642">
    <property type="entry name" value="zf-CCCH"/>
    <property type="match status" value="1"/>
</dbReference>
<protein>
    <recommendedName>
        <fullName evidence="6">C3H1-type domain-containing protein</fullName>
    </recommendedName>
</protein>
<reference evidence="7 8" key="1">
    <citation type="journal article" date="2012" name="New Phytol.">
        <title>Insight into trade-off between wood decay and parasitism from the genome of a fungal forest pathogen.</title>
        <authorList>
            <person name="Olson A."/>
            <person name="Aerts A."/>
            <person name="Asiegbu F."/>
            <person name="Belbahri L."/>
            <person name="Bouzid O."/>
            <person name="Broberg A."/>
            <person name="Canback B."/>
            <person name="Coutinho P.M."/>
            <person name="Cullen D."/>
            <person name="Dalman K."/>
            <person name="Deflorio G."/>
            <person name="van Diepen L.T."/>
            <person name="Dunand C."/>
            <person name="Duplessis S."/>
            <person name="Durling M."/>
            <person name="Gonthier P."/>
            <person name="Grimwood J."/>
            <person name="Fossdal C.G."/>
            <person name="Hansson D."/>
            <person name="Henrissat B."/>
            <person name="Hietala A."/>
            <person name="Himmelstrand K."/>
            <person name="Hoffmeister D."/>
            <person name="Hogberg N."/>
            <person name="James T.Y."/>
            <person name="Karlsson M."/>
            <person name="Kohler A."/>
            <person name="Kues U."/>
            <person name="Lee Y.H."/>
            <person name="Lin Y.C."/>
            <person name="Lind M."/>
            <person name="Lindquist E."/>
            <person name="Lombard V."/>
            <person name="Lucas S."/>
            <person name="Lunden K."/>
            <person name="Morin E."/>
            <person name="Murat C."/>
            <person name="Park J."/>
            <person name="Raffaello T."/>
            <person name="Rouze P."/>
            <person name="Salamov A."/>
            <person name="Schmutz J."/>
            <person name="Solheim H."/>
            <person name="Stahlberg J."/>
            <person name="Velez H."/>
            <person name="de Vries R.P."/>
            <person name="Wiebenga A."/>
            <person name="Woodward S."/>
            <person name="Yakovlev I."/>
            <person name="Garbelotto M."/>
            <person name="Martin F."/>
            <person name="Grigoriev I.V."/>
            <person name="Stenlid J."/>
        </authorList>
    </citation>
    <scope>NUCLEOTIDE SEQUENCE [LARGE SCALE GENOMIC DNA]</scope>
    <source>
        <strain evidence="7 8">TC 32-1</strain>
    </source>
</reference>
<dbReference type="Gene3D" id="3.30.1370.210">
    <property type="match status" value="1"/>
</dbReference>
<feature type="domain" description="C3H1-type" evidence="6">
    <location>
        <begin position="248"/>
        <end position="274"/>
    </location>
</feature>
<feature type="domain" description="C3H1-type" evidence="6">
    <location>
        <begin position="210"/>
        <end position="238"/>
    </location>
</feature>
<evidence type="ECO:0000256" key="2">
    <source>
        <dbReference type="ARBA" id="ARBA00022771"/>
    </source>
</evidence>